<evidence type="ECO:0000313" key="1">
    <source>
        <dbReference type="EMBL" id="CAG8448005.1"/>
    </source>
</evidence>
<keyword evidence="2" id="KW-1185">Reference proteome</keyword>
<gene>
    <name evidence="1" type="ORF">DHETER_LOCUS681</name>
</gene>
<proteinExistence type="predicted"/>
<comment type="caution">
    <text evidence="1">The sequence shown here is derived from an EMBL/GenBank/DDBJ whole genome shotgun (WGS) entry which is preliminary data.</text>
</comment>
<accession>A0ACA9K2Q4</accession>
<evidence type="ECO:0000313" key="2">
    <source>
        <dbReference type="Proteomes" id="UP000789702"/>
    </source>
</evidence>
<reference evidence="1" key="1">
    <citation type="submission" date="2021-06" db="EMBL/GenBank/DDBJ databases">
        <authorList>
            <person name="Kallberg Y."/>
            <person name="Tangrot J."/>
            <person name="Rosling A."/>
        </authorList>
    </citation>
    <scope>NUCLEOTIDE SEQUENCE</scope>
    <source>
        <strain evidence="1">IL203A</strain>
    </source>
</reference>
<dbReference type="Proteomes" id="UP000789702">
    <property type="component" value="Unassembled WGS sequence"/>
</dbReference>
<dbReference type="EMBL" id="CAJVPU010000359">
    <property type="protein sequence ID" value="CAG8448005.1"/>
    <property type="molecule type" value="Genomic_DNA"/>
</dbReference>
<protein>
    <submittedName>
        <fullName evidence="1">9448_t:CDS:1</fullName>
    </submittedName>
</protein>
<name>A0ACA9K2Q4_9GLOM</name>
<organism evidence="1 2">
    <name type="scientific">Dentiscutata heterogama</name>
    <dbReference type="NCBI Taxonomy" id="1316150"/>
    <lineage>
        <taxon>Eukaryota</taxon>
        <taxon>Fungi</taxon>
        <taxon>Fungi incertae sedis</taxon>
        <taxon>Mucoromycota</taxon>
        <taxon>Glomeromycotina</taxon>
        <taxon>Glomeromycetes</taxon>
        <taxon>Diversisporales</taxon>
        <taxon>Gigasporaceae</taxon>
        <taxon>Dentiscutata</taxon>
    </lineage>
</organism>
<sequence length="103" mass="11919">MNVNPSKRPSAYQLHKHFDNWLNDELYADIFNSADEKRVNKDESNSNIRINVTSTTSTTRQLEDLNIDKNRSAISQLSDYNLFDVKEFKSSIGNFANTTNHYT</sequence>